<comment type="similarity">
    <text evidence="1">Belongs to the protein kinase superfamily. ADCK protein kinase family.</text>
</comment>
<evidence type="ECO:0000313" key="7">
    <source>
        <dbReference type="Proteomes" id="UP001499915"/>
    </source>
</evidence>
<dbReference type="InterPro" id="IPR034646">
    <property type="entry name" value="ADCK3_dom"/>
</dbReference>
<dbReference type="CDD" id="cd13970">
    <property type="entry name" value="ABC1_ADCK3"/>
    <property type="match status" value="1"/>
</dbReference>
<sequence>MTPPDNKNRRSATVPSSRLSRMASLTGLAGRVAGNLVTEGSKQWIRGQRPALSELLLSRRNLEQVADRLARMRGAAMKLGQLISMDSGVLLPPELAQVLERLREDAVIMPAAQLVTVLEQNWGSNWDQRLAQFSFEPIAAASIGQVHRGRTREGRDLAIKIQYPGVRRSIDSDIDNVVSLLRLSGLLPRDLDIDPLVAEAKHQLKLETDYQHEQKQLLAYDLALQDGFRHYQALALPGVDTQNSTEQILCMDYLAGTGLKSVAAQQPTLKDHIPTLLLELFFCELFQLRCVQTDPNPANYQYSLERNQLILLDFGAVRHFTADFVHHYHGAICAATDRNAPQLVEALEALGFFSQQHDAANRQVVLDIFMEATEPLRTSGGYDFGRSDLARRIHEQGMAISSDPEAWHTPPADVLFLHRKMGGLFMLAAQLGARVDVQRIFSHYRELP</sequence>
<dbReference type="InterPro" id="IPR011009">
    <property type="entry name" value="Kinase-like_dom_sf"/>
</dbReference>
<dbReference type="SUPFAM" id="SSF56112">
    <property type="entry name" value="Protein kinase-like (PK-like)"/>
    <property type="match status" value="1"/>
</dbReference>
<organism evidence="6 7">
    <name type="scientific">Marinobacterium maritimum</name>
    <dbReference type="NCBI Taxonomy" id="500162"/>
    <lineage>
        <taxon>Bacteria</taxon>
        <taxon>Pseudomonadati</taxon>
        <taxon>Pseudomonadota</taxon>
        <taxon>Gammaproteobacteria</taxon>
        <taxon>Oceanospirillales</taxon>
        <taxon>Oceanospirillaceae</taxon>
        <taxon>Marinobacterium</taxon>
    </lineage>
</organism>
<name>A0ABN1I8H8_9GAMM</name>
<keyword evidence="7" id="KW-1185">Reference proteome</keyword>
<dbReference type="InterPro" id="IPR051409">
    <property type="entry name" value="Atypical_kinase_ADCK"/>
</dbReference>
<dbReference type="EMBL" id="BAAAET010000003">
    <property type="protein sequence ID" value="GAA0697591.1"/>
    <property type="molecule type" value="Genomic_DNA"/>
</dbReference>
<dbReference type="Proteomes" id="UP001499915">
    <property type="component" value="Unassembled WGS sequence"/>
</dbReference>
<dbReference type="RefSeq" id="WP_343806988.1">
    <property type="nucleotide sequence ID" value="NZ_BAAAET010000003.1"/>
</dbReference>
<feature type="domain" description="ABC1 atypical kinase-like" evidence="5">
    <location>
        <begin position="102"/>
        <end position="345"/>
    </location>
</feature>
<evidence type="ECO:0000256" key="3">
    <source>
        <dbReference type="ARBA" id="ARBA00022741"/>
    </source>
</evidence>
<gene>
    <name evidence="6" type="ORF">GCM10009104_27410</name>
</gene>
<evidence type="ECO:0000259" key="5">
    <source>
        <dbReference type="Pfam" id="PF03109"/>
    </source>
</evidence>
<accession>A0ABN1I8H8</accession>
<proteinExistence type="inferred from homology"/>
<dbReference type="PANTHER" id="PTHR43851">
    <property type="match status" value="1"/>
</dbReference>
<protein>
    <submittedName>
        <fullName evidence="6">AarF/ABC1/UbiB kinase family protein</fullName>
    </submittedName>
</protein>
<evidence type="ECO:0000256" key="2">
    <source>
        <dbReference type="ARBA" id="ARBA00022679"/>
    </source>
</evidence>
<reference evidence="6 7" key="1">
    <citation type="journal article" date="2019" name="Int. J. Syst. Evol. Microbiol.">
        <title>The Global Catalogue of Microorganisms (GCM) 10K type strain sequencing project: providing services to taxonomists for standard genome sequencing and annotation.</title>
        <authorList>
            <consortium name="The Broad Institute Genomics Platform"/>
            <consortium name="The Broad Institute Genome Sequencing Center for Infectious Disease"/>
            <person name="Wu L."/>
            <person name="Ma J."/>
        </authorList>
    </citation>
    <scope>NUCLEOTIDE SEQUENCE [LARGE SCALE GENOMIC DNA]</scope>
    <source>
        <strain evidence="6 7">JCM 15134</strain>
    </source>
</reference>
<dbReference type="PANTHER" id="PTHR43851:SF3">
    <property type="entry name" value="COENZYME Q8"/>
    <property type="match status" value="1"/>
</dbReference>
<keyword evidence="2" id="KW-0808">Transferase</keyword>
<evidence type="ECO:0000313" key="6">
    <source>
        <dbReference type="EMBL" id="GAA0697591.1"/>
    </source>
</evidence>
<comment type="caution">
    <text evidence="6">The sequence shown here is derived from an EMBL/GenBank/DDBJ whole genome shotgun (WGS) entry which is preliminary data.</text>
</comment>
<evidence type="ECO:0000256" key="4">
    <source>
        <dbReference type="ARBA" id="ARBA00022840"/>
    </source>
</evidence>
<evidence type="ECO:0000256" key="1">
    <source>
        <dbReference type="ARBA" id="ARBA00009670"/>
    </source>
</evidence>
<dbReference type="Pfam" id="PF03109">
    <property type="entry name" value="ABC1"/>
    <property type="match status" value="1"/>
</dbReference>
<keyword evidence="3" id="KW-0547">Nucleotide-binding</keyword>
<dbReference type="GO" id="GO:0016301">
    <property type="term" value="F:kinase activity"/>
    <property type="evidence" value="ECO:0007669"/>
    <property type="project" value="UniProtKB-KW"/>
</dbReference>
<keyword evidence="4" id="KW-0067">ATP-binding</keyword>
<keyword evidence="6" id="KW-0418">Kinase</keyword>
<dbReference type="InterPro" id="IPR004147">
    <property type="entry name" value="ABC1_dom"/>
</dbReference>